<proteinExistence type="predicted"/>
<organism evidence="1 4">
    <name type="scientific">Scandinavium lactucae</name>
    <dbReference type="NCBI Taxonomy" id="3095028"/>
    <lineage>
        <taxon>Bacteria</taxon>
        <taxon>Pseudomonadati</taxon>
        <taxon>Pseudomonadota</taxon>
        <taxon>Gammaproteobacteria</taxon>
        <taxon>Enterobacterales</taxon>
        <taxon>Enterobacteriaceae</taxon>
        <taxon>Scandinavium</taxon>
    </lineage>
</organism>
<evidence type="ECO:0000313" key="2">
    <source>
        <dbReference type="EMBL" id="MDX6040762.1"/>
    </source>
</evidence>
<name>A0AAJ2S5A2_9ENTR</name>
<dbReference type="Pfam" id="PF08950">
    <property type="entry name" value="DUF1861"/>
    <property type="match status" value="1"/>
</dbReference>
<dbReference type="InterPro" id="IPR015045">
    <property type="entry name" value="MPT-1-like_LmxM"/>
</dbReference>
<evidence type="ECO:0000313" key="4">
    <source>
        <dbReference type="Proteomes" id="UP001282336"/>
    </source>
</evidence>
<comment type="caution">
    <text evidence="1">The sequence shown here is derived from an EMBL/GenBank/DDBJ whole genome shotgun (WGS) entry which is preliminary data.</text>
</comment>
<keyword evidence="3" id="KW-1185">Reference proteome</keyword>
<gene>
    <name evidence="2" type="ORF">SIK69_11260</name>
    <name evidence="1" type="ORF">SIL20_11845</name>
</gene>
<dbReference type="Proteomes" id="UP001275664">
    <property type="component" value="Unassembled WGS sequence"/>
</dbReference>
<dbReference type="EMBL" id="JAWXRC010000025">
    <property type="protein sequence ID" value="MDX6032199.1"/>
    <property type="molecule type" value="Genomic_DNA"/>
</dbReference>
<dbReference type="Gene3D" id="2.115.10.20">
    <property type="entry name" value="Glycosyl hydrolase domain, family 43"/>
    <property type="match status" value="1"/>
</dbReference>
<evidence type="ECO:0000313" key="1">
    <source>
        <dbReference type="EMBL" id="MDX6032199.1"/>
    </source>
</evidence>
<dbReference type="SUPFAM" id="SSF75005">
    <property type="entry name" value="Arabinanase/levansucrase/invertase"/>
    <property type="match status" value="1"/>
</dbReference>
<dbReference type="EMBL" id="JAWXRD010000029">
    <property type="protein sequence ID" value="MDX6040762.1"/>
    <property type="molecule type" value="Genomic_DNA"/>
</dbReference>
<dbReference type="InterPro" id="IPR023296">
    <property type="entry name" value="Glyco_hydro_beta-prop_sf"/>
</dbReference>
<dbReference type="PANTHER" id="PTHR37036:SF2">
    <property type="entry name" value="DUF1861 FAMILY PROTEIN"/>
    <property type="match status" value="1"/>
</dbReference>
<accession>A0AAJ2S5A2</accession>
<evidence type="ECO:0000313" key="3">
    <source>
        <dbReference type="Proteomes" id="UP001275664"/>
    </source>
</evidence>
<reference evidence="1 3" key="1">
    <citation type="submission" date="2023-11" db="EMBL/GenBank/DDBJ databases">
        <title>Scandinavium wanjuensis sp. nov., isolated from lettuce South Korea.</title>
        <authorList>
            <person name="Park J."/>
            <person name="Park S."/>
            <person name="Oh K.K."/>
            <person name="Cho G.S."/>
            <person name="Franz C.M.A.P."/>
        </authorList>
    </citation>
    <scope>NUCLEOTIDE SEQUENCE</scope>
    <source>
        <strain evidence="1">V105_12</strain>
        <strain evidence="2 3">V105_6</strain>
    </source>
</reference>
<dbReference type="RefSeq" id="WP_319628719.1">
    <property type="nucleotide sequence ID" value="NZ_JAWXRB010000030.1"/>
</dbReference>
<dbReference type="PANTHER" id="PTHR37036">
    <property type="match status" value="1"/>
</dbReference>
<dbReference type="Proteomes" id="UP001282336">
    <property type="component" value="Unassembled WGS sequence"/>
</dbReference>
<dbReference type="AlphaFoldDB" id="A0AAJ2S5A2"/>
<sequence>MTLTATEQLYREYCLRRQAATNGKVAFSGVTGCDVYNPTAPFYEGGQQYIAARVEPRDSEVSQVRFFHWQDTGNARLVADAPSFDLQDPFICRIDNGWVFGGVEITADPDGGGWWWRTQFWRGTSIFSLRPFAVGPWGMKDIRLLQLPDKRILVFTRPQGTVGGRGKIGWLTLNSLNELNSSRLEQGRLLAQLEDESWCGVNEAHVLDEQWVGVLAHVACFDPAGDRHYYAAAFRFNFLSGQTTPLRIICSRADLPAGESKRDDLCDVIFPGGLTRDGPGHRLFCGVSDCEAHWREIADPFLG</sequence>
<protein>
    <submittedName>
        <fullName evidence="1">DUF1861 family protein</fullName>
    </submittedName>
</protein>